<evidence type="ECO:0000256" key="4">
    <source>
        <dbReference type="ARBA" id="ARBA00022692"/>
    </source>
</evidence>
<evidence type="ECO:0000256" key="1">
    <source>
        <dbReference type="ARBA" id="ARBA00004651"/>
    </source>
</evidence>
<dbReference type="AlphaFoldDB" id="A0A455T7P5"/>
<sequence length="379" mass="42110">MQLERHGVSIWLARGRALAQRLRQVSGGDGWLEPLAALSTGYRPDPEREQQEPTYYDYPALKEPVWRWEIVWYFFLGGLAAGCYFIASLAALFGGPEDRATRRIGYYLSLLALLPCPLLLIKDLGRPERFLNMLRMFKVRSPMSMGVWCLVSFSFFSGLTALIQAARDQWLGRWWGARWLARLPQRLLALPGMALSLFLGGYTGVLLATTSIPLWSRSKMLGAVFISSAISTSSALIALLLRLVAAPATALHKLERLEWGALLSEMLGLFAFLRGSGRAARALVGSGPDEHGLRFWRFVVTGGLLLPWLLQTRLLLRGEKAASEVATSQPERSRPSVSGLLLSLLVLSGGYFLRRTIIEAGHSSSRDARTALWHARTAR</sequence>
<dbReference type="EMBL" id="AP019377">
    <property type="protein sequence ID" value="BBH95470.1"/>
    <property type="molecule type" value="Genomic_DNA"/>
</dbReference>
<protein>
    <recommendedName>
        <fullName evidence="9">Polysulfide reductase</fullName>
    </recommendedName>
</protein>
<dbReference type="PANTHER" id="PTHR34856">
    <property type="entry name" value="PROTEIN NRFD"/>
    <property type="match status" value="1"/>
</dbReference>
<dbReference type="InterPro" id="IPR052049">
    <property type="entry name" value="Electron_transfer_protein"/>
</dbReference>
<gene>
    <name evidence="8" type="ORF">KTA_36690</name>
</gene>
<dbReference type="Pfam" id="PF03916">
    <property type="entry name" value="NrfD"/>
    <property type="match status" value="1"/>
</dbReference>
<evidence type="ECO:0000256" key="3">
    <source>
        <dbReference type="ARBA" id="ARBA00022475"/>
    </source>
</evidence>
<organism evidence="8">
    <name type="scientific">Thermogemmatispora argillosa</name>
    <dbReference type="NCBI Taxonomy" id="2045280"/>
    <lineage>
        <taxon>Bacteria</taxon>
        <taxon>Bacillati</taxon>
        <taxon>Chloroflexota</taxon>
        <taxon>Ktedonobacteria</taxon>
        <taxon>Thermogemmatisporales</taxon>
        <taxon>Thermogemmatisporaceae</taxon>
        <taxon>Thermogemmatispora</taxon>
    </lineage>
</organism>
<accession>A0A455T7P5</accession>
<dbReference type="Gene3D" id="1.20.1630.10">
    <property type="entry name" value="Formate dehydrogenase/DMSO reductase domain"/>
    <property type="match status" value="1"/>
</dbReference>
<reference evidence="8" key="1">
    <citation type="submission" date="2018-12" db="EMBL/GenBank/DDBJ databases">
        <title>Novel natural products biosynthetic potential of the class Ktedonobacteria.</title>
        <authorList>
            <person name="Zheng Y."/>
            <person name="Saitou A."/>
            <person name="Wang C.M."/>
            <person name="Toyoda A."/>
            <person name="Minakuchi Y."/>
            <person name="Sekiguchi Y."/>
            <person name="Ueda K."/>
            <person name="Takano H."/>
            <person name="Sakai Y."/>
            <person name="Yokota A."/>
            <person name="Yabe S."/>
        </authorList>
    </citation>
    <scope>NUCLEOTIDE SEQUENCE</scope>
    <source>
        <strain evidence="8">A3-2</strain>
    </source>
</reference>
<evidence type="ECO:0008006" key="9">
    <source>
        <dbReference type="Google" id="ProtNLM"/>
    </source>
</evidence>
<feature type="transmembrane region" description="Helical" evidence="7">
    <location>
        <begin position="104"/>
        <end position="125"/>
    </location>
</feature>
<keyword evidence="6 7" id="KW-0472">Membrane</keyword>
<feature type="transmembrane region" description="Helical" evidence="7">
    <location>
        <begin position="220"/>
        <end position="245"/>
    </location>
</feature>
<evidence type="ECO:0000256" key="5">
    <source>
        <dbReference type="ARBA" id="ARBA00022989"/>
    </source>
</evidence>
<evidence type="ECO:0000256" key="6">
    <source>
        <dbReference type="ARBA" id="ARBA00023136"/>
    </source>
</evidence>
<evidence type="ECO:0000256" key="7">
    <source>
        <dbReference type="SAM" id="Phobius"/>
    </source>
</evidence>
<comment type="similarity">
    <text evidence="2">Belongs to the NrfD family.</text>
</comment>
<keyword evidence="5 7" id="KW-1133">Transmembrane helix</keyword>
<dbReference type="PANTHER" id="PTHR34856:SF2">
    <property type="entry name" value="PROTEIN NRFD"/>
    <property type="match status" value="1"/>
</dbReference>
<evidence type="ECO:0000256" key="2">
    <source>
        <dbReference type="ARBA" id="ARBA00008929"/>
    </source>
</evidence>
<keyword evidence="3" id="KW-1003">Cell membrane</keyword>
<proteinExistence type="inferred from homology"/>
<feature type="transmembrane region" description="Helical" evidence="7">
    <location>
        <begin position="187"/>
        <end position="208"/>
    </location>
</feature>
<keyword evidence="4 7" id="KW-0812">Transmembrane</keyword>
<dbReference type="InterPro" id="IPR005614">
    <property type="entry name" value="NrfD-like"/>
</dbReference>
<feature type="transmembrane region" description="Helical" evidence="7">
    <location>
        <begin position="70"/>
        <end position="92"/>
    </location>
</feature>
<evidence type="ECO:0000313" key="8">
    <source>
        <dbReference type="EMBL" id="BBH95470.1"/>
    </source>
</evidence>
<dbReference type="GO" id="GO:0005886">
    <property type="term" value="C:plasma membrane"/>
    <property type="evidence" value="ECO:0007669"/>
    <property type="project" value="UniProtKB-SubCell"/>
</dbReference>
<comment type="subcellular location">
    <subcellularLocation>
        <location evidence="1">Cell membrane</location>
        <topology evidence="1">Multi-pass membrane protein</topology>
    </subcellularLocation>
</comment>
<name>A0A455T7P5_9CHLR</name>
<feature type="transmembrane region" description="Helical" evidence="7">
    <location>
        <begin position="145"/>
        <end position="166"/>
    </location>
</feature>